<dbReference type="InterPro" id="IPR002942">
    <property type="entry name" value="S4_RNA-bd"/>
</dbReference>
<feature type="domain" description="RNA-binding S4" evidence="4">
    <location>
        <begin position="6"/>
        <end position="67"/>
    </location>
</feature>
<dbReference type="Gene3D" id="3.40.50.150">
    <property type="entry name" value="Vaccinia Virus protein VP39"/>
    <property type="match status" value="1"/>
</dbReference>
<dbReference type="GO" id="GO:0003723">
    <property type="term" value="F:RNA binding"/>
    <property type="evidence" value="ECO:0007669"/>
    <property type="project" value="UniProtKB-KW"/>
</dbReference>
<dbReference type="SUPFAM" id="SSF53335">
    <property type="entry name" value="S-adenosyl-L-methionine-dependent methyltransferases"/>
    <property type="match status" value="1"/>
</dbReference>
<dbReference type="PIRSF" id="PIRSF005578">
    <property type="entry name" value="TlyA"/>
    <property type="match status" value="1"/>
</dbReference>
<evidence type="ECO:0000256" key="2">
    <source>
        <dbReference type="ARBA" id="ARBA00029460"/>
    </source>
</evidence>
<dbReference type="NCBIfam" id="TIGR00478">
    <property type="entry name" value="tly"/>
    <property type="match status" value="1"/>
</dbReference>
<dbReference type="GO" id="GO:0008168">
    <property type="term" value="F:methyltransferase activity"/>
    <property type="evidence" value="ECO:0007669"/>
    <property type="project" value="UniProtKB-KW"/>
</dbReference>
<dbReference type="PANTHER" id="PTHR32319:SF0">
    <property type="entry name" value="BACTERIAL HEMOLYSIN-LIKE PROTEIN"/>
    <property type="match status" value="1"/>
</dbReference>
<evidence type="ECO:0000256" key="1">
    <source>
        <dbReference type="ARBA" id="ARBA00022884"/>
    </source>
</evidence>
<proteinExistence type="inferred from homology"/>
<sequence>MSKDPIRLDLALVRAGLAESRSRAQMLIGAGAVRVNGVAATKPSQPVTDEALEVEGNPLPWVSRAALKLVAALEHFELDPGGAIALDIGASTGGFTEVLRAHGARRVYAVDVGRGQLHASVRADPGVVCLEGLDARNLTDEVVLPDWVVSDVSFISATKALPVPLSLARPGAHAIILVKPQFELSPADIGKGGIVRSEEARARACDRVREFVTGEGWDVLGLIECPVTGSDGNQEYLLAAEKVTPPAMRLDPDAYSSSRAGPLR</sequence>
<dbReference type="SMART" id="SM00363">
    <property type="entry name" value="S4"/>
    <property type="match status" value="1"/>
</dbReference>
<dbReference type="SUPFAM" id="SSF55174">
    <property type="entry name" value="Alpha-L RNA-binding motif"/>
    <property type="match status" value="1"/>
</dbReference>
<dbReference type="Pfam" id="PF01479">
    <property type="entry name" value="S4"/>
    <property type="match status" value="1"/>
</dbReference>
<gene>
    <name evidence="5" type="ORF">GO499_18225</name>
</gene>
<evidence type="ECO:0000256" key="3">
    <source>
        <dbReference type="PROSITE-ProRule" id="PRU00182"/>
    </source>
</evidence>
<dbReference type="RefSeq" id="WP_161863520.1">
    <property type="nucleotide sequence ID" value="NZ_CP046620.1"/>
</dbReference>
<dbReference type="Proteomes" id="UP000464495">
    <property type="component" value="Chromosome"/>
</dbReference>
<protein>
    <submittedName>
        <fullName evidence="5">TlyA family rRNA (Cytidine-2'-O)-methyltransferase</fullName>
    </submittedName>
</protein>
<dbReference type="CDD" id="cd02440">
    <property type="entry name" value="AdoMet_MTases"/>
    <property type="match status" value="1"/>
</dbReference>
<dbReference type="InterPro" id="IPR002877">
    <property type="entry name" value="RNA_MeTrfase_FtsJ_dom"/>
</dbReference>
<dbReference type="InterPro" id="IPR036986">
    <property type="entry name" value="S4_RNA-bd_sf"/>
</dbReference>
<accession>A0A6P1T2N3</accession>
<organism evidence="5 6">
    <name type="scientific">Algicella marina</name>
    <dbReference type="NCBI Taxonomy" id="2683284"/>
    <lineage>
        <taxon>Bacteria</taxon>
        <taxon>Pseudomonadati</taxon>
        <taxon>Pseudomonadota</taxon>
        <taxon>Alphaproteobacteria</taxon>
        <taxon>Rhodobacterales</taxon>
        <taxon>Paracoccaceae</taxon>
        <taxon>Algicella</taxon>
    </lineage>
</organism>
<dbReference type="PANTHER" id="PTHR32319">
    <property type="entry name" value="BACTERIAL HEMOLYSIN-LIKE PROTEIN"/>
    <property type="match status" value="1"/>
</dbReference>
<keyword evidence="6" id="KW-1185">Reference proteome</keyword>
<dbReference type="PROSITE" id="PS50889">
    <property type="entry name" value="S4"/>
    <property type="match status" value="1"/>
</dbReference>
<keyword evidence="5" id="KW-0489">Methyltransferase</keyword>
<evidence type="ECO:0000313" key="5">
    <source>
        <dbReference type="EMBL" id="QHQ36978.1"/>
    </source>
</evidence>
<dbReference type="InterPro" id="IPR029063">
    <property type="entry name" value="SAM-dependent_MTases_sf"/>
</dbReference>
<keyword evidence="5" id="KW-0808">Transferase</keyword>
<dbReference type="EMBL" id="CP046620">
    <property type="protein sequence ID" value="QHQ36978.1"/>
    <property type="molecule type" value="Genomic_DNA"/>
</dbReference>
<dbReference type="AlphaFoldDB" id="A0A6P1T2N3"/>
<dbReference type="KEGG" id="amaq:GO499_18225"/>
<evidence type="ECO:0000259" key="4">
    <source>
        <dbReference type="SMART" id="SM00363"/>
    </source>
</evidence>
<name>A0A6P1T2N3_9RHOB</name>
<dbReference type="CDD" id="cd00165">
    <property type="entry name" value="S4"/>
    <property type="match status" value="1"/>
</dbReference>
<dbReference type="GO" id="GO:0032259">
    <property type="term" value="P:methylation"/>
    <property type="evidence" value="ECO:0007669"/>
    <property type="project" value="UniProtKB-KW"/>
</dbReference>
<dbReference type="Gene3D" id="3.10.290.10">
    <property type="entry name" value="RNA-binding S4 domain"/>
    <property type="match status" value="1"/>
</dbReference>
<dbReference type="InterPro" id="IPR004538">
    <property type="entry name" value="Hemolysin_A/TlyA"/>
</dbReference>
<evidence type="ECO:0000313" key="6">
    <source>
        <dbReference type="Proteomes" id="UP000464495"/>
    </source>
</evidence>
<keyword evidence="1 3" id="KW-0694">RNA-binding</keyword>
<dbReference type="InterPro" id="IPR047048">
    <property type="entry name" value="TlyA"/>
</dbReference>
<comment type="similarity">
    <text evidence="2">Belongs to the TlyA family.</text>
</comment>
<reference evidence="5 6" key="1">
    <citation type="submission" date="2019-12" db="EMBL/GenBank/DDBJ databases">
        <title>Complete genome sequence of Algicella marina strain 9Alg 56(T) isolated from the red alga Tichocarpus crinitus.</title>
        <authorList>
            <person name="Kim S.-G."/>
            <person name="Nedashkovskaya O.I."/>
        </authorList>
    </citation>
    <scope>NUCLEOTIDE SEQUENCE [LARGE SCALE GENOMIC DNA]</scope>
    <source>
        <strain evidence="5 6">9Alg 56</strain>
    </source>
</reference>
<dbReference type="Pfam" id="PF01728">
    <property type="entry name" value="FtsJ"/>
    <property type="match status" value="1"/>
</dbReference>